<protein>
    <submittedName>
        <fullName evidence="2">Uncharacterized protein</fullName>
    </submittedName>
</protein>
<feature type="compositionally biased region" description="Polar residues" evidence="1">
    <location>
        <begin position="1"/>
        <end position="19"/>
    </location>
</feature>
<dbReference type="Gene3D" id="3.40.50.720">
    <property type="entry name" value="NAD(P)-binding Rossmann-like Domain"/>
    <property type="match status" value="1"/>
</dbReference>
<feature type="compositionally biased region" description="Low complexity" evidence="1">
    <location>
        <begin position="551"/>
        <end position="562"/>
    </location>
</feature>
<feature type="compositionally biased region" description="Basic and acidic residues" evidence="1">
    <location>
        <begin position="582"/>
        <end position="594"/>
    </location>
</feature>
<evidence type="ECO:0000256" key="1">
    <source>
        <dbReference type="SAM" id="MobiDB-lite"/>
    </source>
</evidence>
<feature type="compositionally biased region" description="Basic and acidic residues" evidence="1">
    <location>
        <begin position="227"/>
        <end position="238"/>
    </location>
</feature>
<feature type="compositionally biased region" description="Gly residues" evidence="1">
    <location>
        <begin position="541"/>
        <end position="550"/>
    </location>
</feature>
<feature type="region of interest" description="Disordered" evidence="1">
    <location>
        <begin position="385"/>
        <end position="472"/>
    </location>
</feature>
<feature type="region of interest" description="Disordered" evidence="1">
    <location>
        <begin position="511"/>
        <end position="700"/>
    </location>
</feature>
<feature type="compositionally biased region" description="Low complexity" evidence="1">
    <location>
        <begin position="261"/>
        <end position="272"/>
    </location>
</feature>
<evidence type="ECO:0000313" key="3">
    <source>
        <dbReference type="Proteomes" id="UP000629468"/>
    </source>
</evidence>
<name>A0A8H7F465_AGABI</name>
<dbReference type="InterPro" id="IPR050700">
    <property type="entry name" value="YIM1/Zinc_Alcohol_DH_Fams"/>
</dbReference>
<feature type="compositionally biased region" description="Low complexity" evidence="1">
    <location>
        <begin position="84"/>
        <end position="112"/>
    </location>
</feature>
<dbReference type="InterPro" id="IPR011032">
    <property type="entry name" value="GroES-like_sf"/>
</dbReference>
<sequence length="1469" mass="156348">MTNPTLLQTLFNRPSQSYVFPQDKPDKSSPPRQRHTTRVATNLERLASPFRISPTSISGGHFPTNQKANIGVGDNLSSIGAQDSSTHVSSSSRASHSDPSTLSAAPSLAPSHSSPPPSPPPKGSTVSDSSTSTRQNPLRNPVSSPDAAPQLGHVHLGALPPDRSRTEDSDEEDEEDDDDDEEGSTQDVFYTPNSSPRASFTSPASMPMPYATAMPLPQPPRKTSRRSLLDKTGVPERSHSHRSINKNPETTLKESTSPSWKTKTNNDSTTSKGHSDRIIPKELPPPASIIPPPPSSTRIAVPSTRTPSRSNSLNRTGQNLGSRSGLSSATTIFTGHGQRQASAQAHDRTMATASVASATSSMSSNTLNGHSIVYSDLTAAATHATTPPIGVSGTSSSSKEQHGSTRPGALGKSSIDQSHTATKTPKDSGPISHPNPTSHSQRKTSKSHTYNGLGVNGTNPSASKPNVPVSGSTTTYYQYQRSRDTKHSGPMLSMTAVLEAAEEEDLLRRGMKRAGGGGPSTSKARQVLKEHNTKKSSVLGSGSGTAGGGTAASATSGISSGSKGKGKEKARHDPLGPAGDLNGRDRERKRDYSTHHKHSPHTSSPLAMSTSSKLLPTPGSASSIPRNNSYLEVPMPTRPRLYHQRSRSLGAESKPKTNQYSESPASSSRSHIHMDLMRSQSRSPGHSIPGSHASSSGTNVNNGIVDLTALPKSSGELPSNGIAGHSSLVLPRAPPPLNLVPNRHNRNGPVNGGGDGKVDLTRDGLAQTTMASVEVVRGLGGTTGKKGLMALLQSRRKTMRLSSRPVGGGGGREDVGYNGGKGSVLGFTNYRRPPDYVPSGSVLVQVWAVGVDGIDGRLVGVKMVNAEGAGATLENQGAGRSEESLDELGGRHEDMAEGMEEKNKQTKKGGLGRGLSLRERLQRSVSLGRSAGKEFLKQQRQERFFQKQQQQEQQLNTNSTSQSPPEKNASVGSGSGTAMPDIGLIPGRSFVGRIVECGWEVREDVLRKGDWVAGLLNIKKCGGLTEFIVVDRHRVHRVPHPKLLNRDTYTDAPSSLVFSSPPASPTSTVPVPHYSLTIEELALLPLCGVPAYRAVRTFTYAFSSMRDNLSSGSIKRTPSERTQHGPIRSDSYGHQNSAIHGGKIPHLNLIDHENGRRRRALVLRGHDGIGAMALQMLVHRGWRVCVHVPFIASPPNVPTGQAVADRFMEEIEERIRNWGAEEVIFDDGEILGVDEGRGAIVRVIDGLMEDGDAFDVVLDTIGGKEVREAAERLLRSPGRRTGVDDNDVGRNRNGKSGARGGMGQFTTIVGDNPERVIPSAGDMFRAGLRSLKFGTGSAGVATPSSDKSSSENVHLRNADNKGSKVGYAWINISQDLDYEGKDVGDTIGSLVELAMEYGIKPWVGAEYAPVKRVGEEHEDLRSGEVGITAGSGFDHWEGRRIVSFEKAPDIFVDSGPLNSGGTVVVKIAT</sequence>
<feature type="compositionally biased region" description="Polar residues" evidence="1">
    <location>
        <begin position="303"/>
        <end position="343"/>
    </location>
</feature>
<feature type="compositionally biased region" description="Basic and acidic residues" evidence="1">
    <location>
        <begin position="1281"/>
        <end position="1290"/>
    </location>
</feature>
<comment type="caution">
    <text evidence="2">The sequence shown here is derived from an EMBL/GenBank/DDBJ whole genome shotgun (WGS) entry which is preliminary data.</text>
</comment>
<accession>A0A8H7F465</accession>
<reference evidence="2 3" key="1">
    <citation type="journal article" name="Sci. Rep.">
        <title>Telomere-to-telomere assembled and centromere annotated genomes of the two main subspecies of the button mushroom Agaricus bisporus reveal especially polymorphic chromosome ends.</title>
        <authorList>
            <person name="Sonnenberg A.S.M."/>
            <person name="Sedaghat-Telgerd N."/>
            <person name="Lavrijssen B."/>
            <person name="Ohm R.A."/>
            <person name="Hendrickx P.M."/>
            <person name="Scholtmeijer K."/>
            <person name="Baars J.J.P."/>
            <person name="van Peer A."/>
        </authorList>
    </citation>
    <scope>NUCLEOTIDE SEQUENCE [LARGE SCALE GENOMIC DNA]</scope>
    <source>
        <strain evidence="2 3">H119_p4</strain>
    </source>
</reference>
<dbReference type="PANTHER" id="PTHR11695:SF294">
    <property type="entry name" value="RETICULON-4-INTERACTING PROTEIN 1, MITOCHONDRIAL"/>
    <property type="match status" value="1"/>
</dbReference>
<feature type="compositionally biased region" description="Polar residues" evidence="1">
    <location>
        <begin position="656"/>
        <end position="669"/>
    </location>
</feature>
<dbReference type="PANTHER" id="PTHR11695">
    <property type="entry name" value="ALCOHOL DEHYDROGENASE RELATED"/>
    <property type="match status" value="1"/>
</dbReference>
<dbReference type="EMBL" id="JABXXO010000006">
    <property type="protein sequence ID" value="KAF7776440.1"/>
    <property type="molecule type" value="Genomic_DNA"/>
</dbReference>
<feature type="region of interest" description="Disordered" evidence="1">
    <location>
        <begin position="943"/>
        <end position="982"/>
    </location>
</feature>
<feature type="region of interest" description="Disordered" evidence="1">
    <location>
        <begin position="1"/>
        <end position="364"/>
    </location>
</feature>
<feature type="region of interest" description="Disordered" evidence="1">
    <location>
        <begin position="1336"/>
        <end position="1357"/>
    </location>
</feature>
<feature type="compositionally biased region" description="Polar residues" evidence="1">
    <location>
        <begin position="124"/>
        <end position="143"/>
    </location>
</feature>
<feature type="compositionally biased region" description="Pro residues" evidence="1">
    <location>
        <begin position="113"/>
        <end position="122"/>
    </location>
</feature>
<feature type="compositionally biased region" description="Basic and acidic residues" evidence="1">
    <location>
        <begin position="565"/>
        <end position="574"/>
    </location>
</feature>
<feature type="compositionally biased region" description="Polar residues" evidence="1">
    <location>
        <begin position="606"/>
        <end position="630"/>
    </location>
</feature>
<feature type="compositionally biased region" description="Acidic residues" evidence="1">
    <location>
        <begin position="168"/>
        <end position="184"/>
    </location>
</feature>
<feature type="compositionally biased region" description="Polar residues" evidence="1">
    <location>
        <begin position="1342"/>
        <end position="1352"/>
    </location>
</feature>
<dbReference type="GO" id="GO:0005739">
    <property type="term" value="C:mitochondrion"/>
    <property type="evidence" value="ECO:0007669"/>
    <property type="project" value="TreeGrafter"/>
</dbReference>
<gene>
    <name evidence="2" type="ORF">Agabi119p4_4833</name>
</gene>
<evidence type="ECO:0000313" key="2">
    <source>
        <dbReference type="EMBL" id="KAF7776440.1"/>
    </source>
</evidence>
<feature type="region of interest" description="Disordered" evidence="1">
    <location>
        <begin position="1278"/>
        <end position="1304"/>
    </location>
</feature>
<dbReference type="Gene3D" id="3.90.180.10">
    <property type="entry name" value="Medium-chain alcohol dehydrogenases, catalytic domain"/>
    <property type="match status" value="1"/>
</dbReference>
<feature type="compositionally biased region" description="Polar residues" evidence="1">
    <location>
        <begin position="456"/>
        <end position="472"/>
    </location>
</feature>
<feature type="compositionally biased region" description="Pro residues" evidence="1">
    <location>
        <begin position="282"/>
        <end position="295"/>
    </location>
</feature>
<feature type="compositionally biased region" description="Polar residues" evidence="1">
    <location>
        <begin position="53"/>
        <end position="68"/>
    </location>
</feature>
<feature type="compositionally biased region" description="Polar residues" evidence="1">
    <location>
        <begin position="414"/>
        <end position="423"/>
    </location>
</feature>
<dbReference type="Proteomes" id="UP000629468">
    <property type="component" value="Unassembled WGS sequence"/>
</dbReference>
<feature type="compositionally biased region" description="Low complexity" evidence="1">
    <location>
        <begin position="350"/>
        <end position="364"/>
    </location>
</feature>
<feature type="compositionally biased region" description="Polar residues" evidence="1">
    <location>
        <begin position="245"/>
        <end position="260"/>
    </location>
</feature>
<feature type="compositionally biased region" description="Low complexity" evidence="1">
    <location>
        <begin position="946"/>
        <end position="962"/>
    </location>
</feature>
<dbReference type="SUPFAM" id="SSF50129">
    <property type="entry name" value="GroES-like"/>
    <property type="match status" value="1"/>
</dbReference>
<feature type="compositionally biased region" description="Polar residues" evidence="1">
    <location>
        <begin position="185"/>
        <end position="204"/>
    </location>
</feature>
<organism evidence="2 3">
    <name type="scientific">Agaricus bisporus var. burnettii</name>
    <dbReference type="NCBI Taxonomy" id="192524"/>
    <lineage>
        <taxon>Eukaryota</taxon>
        <taxon>Fungi</taxon>
        <taxon>Dikarya</taxon>
        <taxon>Basidiomycota</taxon>
        <taxon>Agaricomycotina</taxon>
        <taxon>Agaricomycetes</taxon>
        <taxon>Agaricomycetidae</taxon>
        <taxon>Agaricales</taxon>
        <taxon>Agaricineae</taxon>
        <taxon>Agaricaceae</taxon>
        <taxon>Agaricus</taxon>
    </lineage>
</organism>
<feature type="region of interest" description="Disordered" evidence="1">
    <location>
        <begin position="896"/>
        <end position="915"/>
    </location>
</feature>
<proteinExistence type="predicted"/>